<dbReference type="InterPro" id="IPR008927">
    <property type="entry name" value="6-PGluconate_DH-like_C_sf"/>
</dbReference>
<dbReference type="InterPro" id="IPR001732">
    <property type="entry name" value="UDP-Glc/GDP-Man_DH_N"/>
</dbReference>
<sequence>MTEQFHTLMNAIENKKAVLGVVGLGYVGLPLAVEMVKQGFTVIGIDLDPSKVERIYQGDSYIHDITSEDLKTVMQSGRFQPTTDYSMLRVIDALSICVPTPLSENQDPDTSYIETVVDNIKQHMKKGMLITLESTTYPGTTEELIEQELEAIGHKVGEDYFLCFSPERVDPSNGRFTTFNTPKVIGGTTEECLKLGVALYSKYVQTVVPVSNPKVAEMSKLLENTFRSVNIAFVNEMAMMCDRMGIDIWEVIDAAATKPFGFMPFYPGPGIGGHCIPLDPMYLSWKAKGFRFYSQFIELAQNTNDNMPYYVTNKTATILNEYAKSVRKSNILLLGMAYKPNIADLRESPGLEVYELFKEAGANVEYYDPYADTFRDKHGSTVHSVKYDPEKFKSYDCIVLITNHKNLEYDVIASLGVPVLDTRNAFKDYPLPHIYKIGHSVQHPVTQQEEAVLA</sequence>
<evidence type="ECO:0000256" key="2">
    <source>
        <dbReference type="ARBA" id="ARBA00023027"/>
    </source>
</evidence>
<dbReference type="PIRSF" id="PIRSF500136">
    <property type="entry name" value="UDP_ManNAc_DH"/>
    <property type="match status" value="1"/>
</dbReference>
<dbReference type="Pfam" id="PF03720">
    <property type="entry name" value="UDPG_MGDP_dh_C"/>
    <property type="match status" value="1"/>
</dbReference>
<dbReference type="InterPro" id="IPR017476">
    <property type="entry name" value="UDP-Glc/GDP-Man"/>
</dbReference>
<dbReference type="InterPro" id="IPR014027">
    <property type="entry name" value="UDP-Glc/GDP-Man_DH_C"/>
</dbReference>
<keyword evidence="2" id="KW-0520">NAD</keyword>
<dbReference type="SUPFAM" id="SSF48179">
    <property type="entry name" value="6-phosphogluconate dehydrogenase C-terminal domain-like"/>
    <property type="match status" value="1"/>
</dbReference>
<dbReference type="Gene3D" id="3.40.50.720">
    <property type="entry name" value="NAD(P)-binding Rossmann-like Domain"/>
    <property type="match status" value="2"/>
</dbReference>
<dbReference type="PANTHER" id="PTHR43491:SF1">
    <property type="entry name" value="UDP-N-ACETYL-D-MANNOSAMINE DEHYDROGENASE"/>
    <property type="match status" value="1"/>
</dbReference>
<comment type="similarity">
    <text evidence="3">Belongs to the UDP-glucose/GDP-mannose dehydrogenase family.</text>
</comment>
<dbReference type="GO" id="GO:0016616">
    <property type="term" value="F:oxidoreductase activity, acting on the CH-OH group of donors, NAD or NADP as acceptor"/>
    <property type="evidence" value="ECO:0007669"/>
    <property type="project" value="InterPro"/>
</dbReference>
<evidence type="ECO:0000313" key="6">
    <source>
        <dbReference type="Proteomes" id="UP001220962"/>
    </source>
</evidence>
<feature type="domain" description="UDP-glucose/GDP-mannose dehydrogenase C-terminal" evidence="4">
    <location>
        <begin position="332"/>
        <end position="428"/>
    </location>
</feature>
<evidence type="ECO:0000256" key="1">
    <source>
        <dbReference type="ARBA" id="ARBA00023002"/>
    </source>
</evidence>
<dbReference type="PIRSF" id="PIRSF000124">
    <property type="entry name" value="UDPglc_GDPman_dh"/>
    <property type="match status" value="1"/>
</dbReference>
<dbReference type="PANTHER" id="PTHR43491">
    <property type="entry name" value="UDP-N-ACETYL-D-MANNOSAMINE DEHYDROGENASE"/>
    <property type="match status" value="1"/>
</dbReference>
<dbReference type="SMART" id="SM00984">
    <property type="entry name" value="UDPG_MGDP_dh_C"/>
    <property type="match status" value="1"/>
</dbReference>
<keyword evidence="1" id="KW-0560">Oxidoreductase</keyword>
<accession>A0AAX3MUZ1</accession>
<dbReference type="GO" id="GO:0000271">
    <property type="term" value="P:polysaccharide biosynthetic process"/>
    <property type="evidence" value="ECO:0007669"/>
    <property type="project" value="InterPro"/>
</dbReference>
<proteinExistence type="inferred from homology"/>
<dbReference type="SUPFAM" id="SSF51735">
    <property type="entry name" value="NAD(P)-binding Rossmann-fold domains"/>
    <property type="match status" value="1"/>
</dbReference>
<dbReference type="Pfam" id="PF00984">
    <property type="entry name" value="UDPG_MGDP_dh"/>
    <property type="match status" value="1"/>
</dbReference>
<dbReference type="InterPro" id="IPR014026">
    <property type="entry name" value="UDP-Glc/GDP-Man_DH_dimer"/>
</dbReference>
<dbReference type="AlphaFoldDB" id="A0AAX3MUZ1"/>
<evidence type="ECO:0000259" key="4">
    <source>
        <dbReference type="SMART" id="SM00984"/>
    </source>
</evidence>
<dbReference type="InterPro" id="IPR036291">
    <property type="entry name" value="NAD(P)-bd_dom_sf"/>
</dbReference>
<dbReference type="SUPFAM" id="SSF52413">
    <property type="entry name" value="UDP-glucose/GDP-mannose dehydrogenase C-terminal domain"/>
    <property type="match status" value="1"/>
</dbReference>
<dbReference type="GO" id="GO:0051287">
    <property type="term" value="F:NAD binding"/>
    <property type="evidence" value="ECO:0007669"/>
    <property type="project" value="InterPro"/>
</dbReference>
<dbReference type="NCBIfam" id="TIGR03026">
    <property type="entry name" value="NDP-sugDHase"/>
    <property type="match status" value="1"/>
</dbReference>
<reference evidence="5" key="1">
    <citation type="submission" date="2023-02" db="EMBL/GenBank/DDBJ databases">
        <title>Pathogen: clinical or host-associated sample.</title>
        <authorList>
            <person name="Hergert J."/>
            <person name="Casey R."/>
            <person name="Wagner J."/>
            <person name="Young E.L."/>
            <person name="Oakeson K.F."/>
        </authorList>
    </citation>
    <scope>NUCLEOTIDE SEQUENCE</scope>
    <source>
        <strain evidence="5">2022CK-00830</strain>
    </source>
</reference>
<dbReference type="InterPro" id="IPR028359">
    <property type="entry name" value="UDP_ManNAc/GlcNAc_DH"/>
</dbReference>
<dbReference type="GO" id="GO:0016628">
    <property type="term" value="F:oxidoreductase activity, acting on the CH-CH group of donors, NAD or NADP as acceptor"/>
    <property type="evidence" value="ECO:0007669"/>
    <property type="project" value="InterPro"/>
</dbReference>
<dbReference type="InterPro" id="IPR036220">
    <property type="entry name" value="UDP-Glc/GDP-Man_DH_C_sf"/>
</dbReference>
<dbReference type="Pfam" id="PF03721">
    <property type="entry name" value="UDPG_MGDP_dh_N"/>
    <property type="match status" value="1"/>
</dbReference>
<dbReference type="EMBL" id="CP118101">
    <property type="protein sequence ID" value="WDH81410.1"/>
    <property type="molecule type" value="Genomic_DNA"/>
</dbReference>
<organism evidence="5 6">
    <name type="scientific">Paenibacillus urinalis</name>
    <dbReference type="NCBI Taxonomy" id="521520"/>
    <lineage>
        <taxon>Bacteria</taxon>
        <taxon>Bacillati</taxon>
        <taxon>Bacillota</taxon>
        <taxon>Bacilli</taxon>
        <taxon>Bacillales</taxon>
        <taxon>Paenibacillaceae</taxon>
        <taxon>Paenibacillus</taxon>
    </lineage>
</organism>
<dbReference type="Proteomes" id="UP001220962">
    <property type="component" value="Chromosome"/>
</dbReference>
<evidence type="ECO:0000313" key="5">
    <source>
        <dbReference type="EMBL" id="WDH81410.1"/>
    </source>
</evidence>
<name>A0AAX3MUZ1_9BACL</name>
<gene>
    <name evidence="5" type="ORF">PUW23_17995</name>
</gene>
<dbReference type="RefSeq" id="WP_274358922.1">
    <property type="nucleotide sequence ID" value="NZ_CP118101.1"/>
</dbReference>
<evidence type="ECO:0000256" key="3">
    <source>
        <dbReference type="PIRNR" id="PIRNR000124"/>
    </source>
</evidence>
<protein>
    <submittedName>
        <fullName evidence="5">Nucleotide sugar dehydrogenase</fullName>
    </submittedName>
</protein>